<dbReference type="SMART" id="SM00409">
    <property type="entry name" value="IG"/>
    <property type="match status" value="4"/>
</dbReference>
<dbReference type="Ensembl" id="ENSLLET00000047587.1">
    <property type="protein sequence ID" value="ENSLLEP00000045758.1"/>
    <property type="gene ID" value="ENSLLEG00000029034.1"/>
</dbReference>
<name>A0A8C5R056_9ANUR</name>
<dbReference type="InterPro" id="IPR003598">
    <property type="entry name" value="Ig_sub2"/>
</dbReference>
<feature type="compositionally biased region" description="Basic and acidic residues" evidence="3">
    <location>
        <begin position="1"/>
        <end position="13"/>
    </location>
</feature>
<organism evidence="6 7">
    <name type="scientific">Leptobrachium leishanense</name>
    <name type="common">Leishan spiny toad</name>
    <dbReference type="NCBI Taxonomy" id="445787"/>
    <lineage>
        <taxon>Eukaryota</taxon>
        <taxon>Metazoa</taxon>
        <taxon>Chordata</taxon>
        <taxon>Craniata</taxon>
        <taxon>Vertebrata</taxon>
        <taxon>Euteleostomi</taxon>
        <taxon>Amphibia</taxon>
        <taxon>Batrachia</taxon>
        <taxon>Anura</taxon>
        <taxon>Pelobatoidea</taxon>
        <taxon>Megophryidae</taxon>
        <taxon>Leptobrachium</taxon>
    </lineage>
</organism>
<proteinExistence type="predicted"/>
<evidence type="ECO:0000256" key="1">
    <source>
        <dbReference type="ARBA" id="ARBA00022729"/>
    </source>
</evidence>
<dbReference type="Gene3D" id="2.60.40.10">
    <property type="entry name" value="Immunoglobulins"/>
    <property type="match status" value="4"/>
</dbReference>
<dbReference type="GO" id="GO:0007166">
    <property type="term" value="P:cell surface receptor signaling pathway"/>
    <property type="evidence" value="ECO:0007669"/>
    <property type="project" value="TreeGrafter"/>
</dbReference>
<reference evidence="6" key="1">
    <citation type="submission" date="2025-08" db="UniProtKB">
        <authorList>
            <consortium name="Ensembl"/>
        </authorList>
    </citation>
    <scope>IDENTIFICATION</scope>
</reference>
<feature type="region of interest" description="Disordered" evidence="3">
    <location>
        <begin position="1"/>
        <end position="23"/>
    </location>
</feature>
<feature type="domain" description="Ig-like" evidence="5">
    <location>
        <begin position="226"/>
        <end position="303"/>
    </location>
</feature>
<evidence type="ECO:0000313" key="6">
    <source>
        <dbReference type="Ensembl" id="ENSLLEP00000045758.1"/>
    </source>
</evidence>
<feature type="domain" description="Ig-like" evidence="5">
    <location>
        <begin position="136"/>
        <end position="198"/>
    </location>
</feature>
<feature type="transmembrane region" description="Helical" evidence="4">
    <location>
        <begin position="27"/>
        <end position="45"/>
    </location>
</feature>
<keyword evidence="7" id="KW-1185">Reference proteome</keyword>
<accession>A0A8C5R056</accession>
<feature type="domain" description="Ig-like" evidence="5">
    <location>
        <begin position="318"/>
        <end position="394"/>
    </location>
</feature>
<reference evidence="6" key="2">
    <citation type="submission" date="2025-09" db="UniProtKB">
        <authorList>
            <consortium name="Ensembl"/>
        </authorList>
    </citation>
    <scope>IDENTIFICATION</scope>
</reference>
<sequence length="625" mass="70466">MIHIARKQEEKRPQTSSFNTETNKRRTLYAGTMSAVTFILLSWIMESSGTEAKLGISFTPNWATILQGESMTMTCTETPVQQNVQEYSWYRDQQPLQSSEKLIIRSAEPWQSGAYQCTTPMSSPSDPLSLDVHIDPVILQVPPSVHEGDDVSMRCHSAPGYEMGNKEFYYEYLQIANSASDTYSIRNINMSQAGTYRCVKDILNGGAPYKYWFITRLSVKELYSKPVITVTPDHVIEGTDVTLTCSTSLSPFRADTAIQFAFYKNGELAQEFESSDKYRIQSVNVKESGDFNCEVRTASYRLTKRSDTKHIQIQEWISSLEIKVSPEEVTHGDEMHLTCDTGAQAASELLYAFYRNKETVQRFSSSNKHLVVSAQPEHSGDYTCEVKTSTYNVTKRSHVLHVQIHSEEDHTERGTNSDVSDKGGIAGQPYLIAALVSSLLVLLIVVILAFVFRRRLARTRRKPPPSHPEKEVIIYEEPTRSENITLAPGPPDNENTEPAGSELCYAEIKISSKAEDSMVRADNVVDLNKALHNQNHNLRQGSYGSQETVTSWYVMRFVIAGTHSKVRQKYDLIVLKHTHSKQSHILRSPATQRTTTLIHNVNLATKHKGKTHSCGYIEGVRFVKD</sequence>
<evidence type="ECO:0000259" key="5">
    <source>
        <dbReference type="PROSITE" id="PS50835"/>
    </source>
</evidence>
<dbReference type="GO" id="GO:0009897">
    <property type="term" value="C:external side of plasma membrane"/>
    <property type="evidence" value="ECO:0007669"/>
    <property type="project" value="TreeGrafter"/>
</dbReference>
<feature type="transmembrane region" description="Helical" evidence="4">
    <location>
        <begin position="430"/>
        <end position="452"/>
    </location>
</feature>
<dbReference type="GO" id="GO:0004888">
    <property type="term" value="F:transmembrane signaling receptor activity"/>
    <property type="evidence" value="ECO:0007669"/>
    <property type="project" value="TreeGrafter"/>
</dbReference>
<dbReference type="PANTHER" id="PTHR11481:SF64">
    <property type="entry name" value="FC RECEPTOR-LIKE PROTEIN 4"/>
    <property type="match status" value="1"/>
</dbReference>
<dbReference type="InterPro" id="IPR036179">
    <property type="entry name" value="Ig-like_dom_sf"/>
</dbReference>
<dbReference type="GeneTree" id="ENSGT01050000244808"/>
<keyword evidence="4" id="KW-1133">Transmembrane helix</keyword>
<keyword evidence="4" id="KW-0812">Transmembrane</keyword>
<dbReference type="Proteomes" id="UP000694569">
    <property type="component" value="Unplaced"/>
</dbReference>
<dbReference type="SUPFAM" id="SSF48726">
    <property type="entry name" value="Immunoglobulin"/>
    <property type="match status" value="4"/>
</dbReference>
<evidence type="ECO:0000256" key="2">
    <source>
        <dbReference type="ARBA" id="ARBA00023157"/>
    </source>
</evidence>
<dbReference type="GO" id="GO:0006955">
    <property type="term" value="P:immune response"/>
    <property type="evidence" value="ECO:0007669"/>
    <property type="project" value="TreeGrafter"/>
</dbReference>
<dbReference type="Pfam" id="PF13895">
    <property type="entry name" value="Ig_2"/>
    <property type="match status" value="3"/>
</dbReference>
<dbReference type="InterPro" id="IPR050488">
    <property type="entry name" value="Ig_Fc_receptor"/>
</dbReference>
<feature type="domain" description="Ig-like" evidence="5">
    <location>
        <begin position="67"/>
        <end position="129"/>
    </location>
</feature>
<dbReference type="InterPro" id="IPR013783">
    <property type="entry name" value="Ig-like_fold"/>
</dbReference>
<keyword evidence="4" id="KW-0472">Membrane</keyword>
<dbReference type="PANTHER" id="PTHR11481">
    <property type="entry name" value="IMMUNOGLOBULIN FC RECEPTOR"/>
    <property type="match status" value="1"/>
</dbReference>
<dbReference type="SMART" id="SM00408">
    <property type="entry name" value="IGc2"/>
    <property type="match status" value="3"/>
</dbReference>
<keyword evidence="1" id="KW-0732">Signal</keyword>
<dbReference type="OrthoDB" id="6151406at2759"/>
<dbReference type="InterPro" id="IPR003599">
    <property type="entry name" value="Ig_sub"/>
</dbReference>
<evidence type="ECO:0000313" key="7">
    <source>
        <dbReference type="Proteomes" id="UP000694569"/>
    </source>
</evidence>
<evidence type="ECO:0000256" key="3">
    <source>
        <dbReference type="SAM" id="MobiDB-lite"/>
    </source>
</evidence>
<dbReference type="AlphaFoldDB" id="A0A8C5R056"/>
<protein>
    <recommendedName>
        <fullName evidence="5">Ig-like domain-containing protein</fullName>
    </recommendedName>
</protein>
<dbReference type="PROSITE" id="PS50835">
    <property type="entry name" value="IG_LIKE"/>
    <property type="match status" value="4"/>
</dbReference>
<keyword evidence="2" id="KW-1015">Disulfide bond</keyword>
<dbReference type="InterPro" id="IPR007110">
    <property type="entry name" value="Ig-like_dom"/>
</dbReference>
<evidence type="ECO:0000256" key="4">
    <source>
        <dbReference type="SAM" id="Phobius"/>
    </source>
</evidence>